<gene>
    <name evidence="2" type="ORF">QM012_005443</name>
</gene>
<evidence type="ECO:0000313" key="3">
    <source>
        <dbReference type="Proteomes" id="UP001341245"/>
    </source>
</evidence>
<organism evidence="2 3">
    <name type="scientific">Aureobasidium pullulans</name>
    <name type="common">Black yeast</name>
    <name type="synonym">Pullularia pullulans</name>
    <dbReference type="NCBI Taxonomy" id="5580"/>
    <lineage>
        <taxon>Eukaryota</taxon>
        <taxon>Fungi</taxon>
        <taxon>Dikarya</taxon>
        <taxon>Ascomycota</taxon>
        <taxon>Pezizomycotina</taxon>
        <taxon>Dothideomycetes</taxon>
        <taxon>Dothideomycetidae</taxon>
        <taxon>Dothideales</taxon>
        <taxon>Saccotheciaceae</taxon>
        <taxon>Aureobasidium</taxon>
    </lineage>
</organism>
<evidence type="ECO:0000256" key="1">
    <source>
        <dbReference type="ARBA" id="ARBA00010617"/>
    </source>
</evidence>
<comment type="similarity">
    <text evidence="1">Belongs to the cytochrome P450 family.</text>
</comment>
<sequence length="544" mass="61449">MLLGLFICLLFAPIILRLIQWINNYKEARAFGLPIVLTPFTEEDAWWLPLRPLFAWVQNLPFGLGSWYVYSEFGWGLVDGRKTTTRLGENFVLCAPTSIRIVTCYAPAILQTAHDFSDWNMPPTQSQVFAFFGQNVTSTHGAEWQRHRRITGPAFNERAMDEVWHESRRRVALVESDKTYTLGELRKTLDMVAMLILTTVGFGQEAELTKIHPGHKLSFFDSLSFILKNVIITVLFNSLKAPDWMLPSTLKQLKLSVSEFRVYMRDLVRNETESSTKRATLLSALVSANEAAKSEGGDKPVQGRPKYLTEEELWGNLFVFNLAGFETTASALSFALPYVAAYPNIQQWMTEEVDKFYTQDSDYAETFPRLVRCLAWMHEIMRLASPAPLLARTPTSTQTLPVITPAGVSEVVVRPGMQVAWHLYGGHLSPRWGSDALEFRPQRFIVKNADGTESLEVPDGVLFFPWTGGPRICPGKKFSQVEFVAMVANILSRYRVEAVAQAGESESEARQRLLSALDDKYFNISAHFKRPEGAAVRFVPRGTN</sequence>
<name>A0ABR0T537_AURPU</name>
<evidence type="ECO:0008006" key="4">
    <source>
        <dbReference type="Google" id="ProtNLM"/>
    </source>
</evidence>
<evidence type="ECO:0000313" key="2">
    <source>
        <dbReference type="EMBL" id="KAK5999442.1"/>
    </source>
</evidence>
<dbReference type="SUPFAM" id="SSF48264">
    <property type="entry name" value="Cytochrome P450"/>
    <property type="match status" value="1"/>
</dbReference>
<dbReference type="Proteomes" id="UP001341245">
    <property type="component" value="Unassembled WGS sequence"/>
</dbReference>
<dbReference type="Gene3D" id="1.10.630.10">
    <property type="entry name" value="Cytochrome P450"/>
    <property type="match status" value="1"/>
</dbReference>
<dbReference type="EMBL" id="JASGXD010000024">
    <property type="protein sequence ID" value="KAK5999442.1"/>
    <property type="molecule type" value="Genomic_DNA"/>
</dbReference>
<reference evidence="2 3" key="1">
    <citation type="submission" date="2023-11" db="EMBL/GenBank/DDBJ databases">
        <title>Draft genome sequence and annotation of the polyextremotolerant black yeast-like fungus Aureobasidium pullulans NRRL 62042.</title>
        <authorList>
            <person name="Dielentheis-Frenken M.R.E."/>
            <person name="Wibberg D."/>
            <person name="Blank L.M."/>
            <person name="Tiso T."/>
        </authorList>
    </citation>
    <scope>NUCLEOTIDE SEQUENCE [LARGE SCALE GENOMIC DNA]</scope>
    <source>
        <strain evidence="2 3">NRRL 62042</strain>
    </source>
</reference>
<dbReference type="InterPro" id="IPR050121">
    <property type="entry name" value="Cytochrome_P450_monoxygenase"/>
</dbReference>
<comment type="caution">
    <text evidence="2">The sequence shown here is derived from an EMBL/GenBank/DDBJ whole genome shotgun (WGS) entry which is preliminary data.</text>
</comment>
<dbReference type="PANTHER" id="PTHR24305">
    <property type="entry name" value="CYTOCHROME P450"/>
    <property type="match status" value="1"/>
</dbReference>
<dbReference type="Pfam" id="PF00067">
    <property type="entry name" value="p450"/>
    <property type="match status" value="1"/>
</dbReference>
<dbReference type="PRINTS" id="PR00463">
    <property type="entry name" value="EP450I"/>
</dbReference>
<proteinExistence type="inferred from homology"/>
<keyword evidence="3" id="KW-1185">Reference proteome</keyword>
<dbReference type="PRINTS" id="PR00385">
    <property type="entry name" value="P450"/>
</dbReference>
<dbReference type="PANTHER" id="PTHR24305:SF166">
    <property type="entry name" value="CYTOCHROME P450 12A4, MITOCHONDRIAL-RELATED"/>
    <property type="match status" value="1"/>
</dbReference>
<dbReference type="InterPro" id="IPR001128">
    <property type="entry name" value="Cyt_P450"/>
</dbReference>
<protein>
    <recommendedName>
        <fullName evidence="4">Cytochrome P450</fullName>
    </recommendedName>
</protein>
<accession>A0ABR0T537</accession>
<dbReference type="InterPro" id="IPR036396">
    <property type="entry name" value="Cyt_P450_sf"/>
</dbReference>
<dbReference type="InterPro" id="IPR002401">
    <property type="entry name" value="Cyt_P450_E_grp-I"/>
</dbReference>